<gene>
    <name evidence="1" type="ORF">STAS_16291</name>
</gene>
<keyword evidence="1" id="KW-0808">Transferase</keyword>
<proteinExistence type="predicted"/>
<evidence type="ECO:0000313" key="2">
    <source>
        <dbReference type="Proteomes" id="UP000325081"/>
    </source>
</evidence>
<dbReference type="GO" id="GO:0016740">
    <property type="term" value="F:transferase activity"/>
    <property type="evidence" value="ECO:0007669"/>
    <property type="project" value="UniProtKB-KW"/>
</dbReference>
<dbReference type="Proteomes" id="UP000325081">
    <property type="component" value="Unassembled WGS sequence"/>
</dbReference>
<accession>A0A5A7Q6J3</accession>
<sequence>MYSMPCLSTPITQDECLYDGLWAKQADNLFVDLLIKSHVVEQWRNGRPGVGCYGSPVCAAVFNRTSSPLRLRFGTMCSSLTPYSVAYQHSGDSRWEDLRFMFEEMYSLKLFMTATLQEKLFLLSLLYELMWFQTIPITMFCKRCVVATTFALPNKVGRMMPRSKAPSTCMPMS</sequence>
<evidence type="ECO:0000313" key="1">
    <source>
        <dbReference type="EMBL" id="GER39661.1"/>
    </source>
</evidence>
<comment type="caution">
    <text evidence="1">The sequence shown here is derived from an EMBL/GenBank/DDBJ whole genome shotgun (WGS) entry which is preliminary data.</text>
</comment>
<reference evidence="2" key="1">
    <citation type="journal article" date="2019" name="Curr. Biol.">
        <title>Genome Sequence of Striga asiatica Provides Insight into the Evolution of Plant Parasitism.</title>
        <authorList>
            <person name="Yoshida S."/>
            <person name="Kim S."/>
            <person name="Wafula E.K."/>
            <person name="Tanskanen J."/>
            <person name="Kim Y.M."/>
            <person name="Honaas L."/>
            <person name="Yang Z."/>
            <person name="Spallek T."/>
            <person name="Conn C.E."/>
            <person name="Ichihashi Y."/>
            <person name="Cheong K."/>
            <person name="Cui S."/>
            <person name="Der J.P."/>
            <person name="Gundlach H."/>
            <person name="Jiao Y."/>
            <person name="Hori C."/>
            <person name="Ishida J.K."/>
            <person name="Kasahara H."/>
            <person name="Kiba T."/>
            <person name="Kim M.S."/>
            <person name="Koo N."/>
            <person name="Laohavisit A."/>
            <person name="Lee Y.H."/>
            <person name="Lumba S."/>
            <person name="McCourt P."/>
            <person name="Mortimer J.C."/>
            <person name="Mutuku J.M."/>
            <person name="Nomura T."/>
            <person name="Sasaki-Sekimoto Y."/>
            <person name="Seto Y."/>
            <person name="Wang Y."/>
            <person name="Wakatake T."/>
            <person name="Sakakibara H."/>
            <person name="Demura T."/>
            <person name="Yamaguchi S."/>
            <person name="Yoneyama K."/>
            <person name="Manabe R.I."/>
            <person name="Nelson D.C."/>
            <person name="Schulman A.H."/>
            <person name="Timko M.P."/>
            <person name="dePamphilis C.W."/>
            <person name="Choi D."/>
            <person name="Shirasu K."/>
        </authorList>
    </citation>
    <scope>NUCLEOTIDE SEQUENCE [LARGE SCALE GENOMIC DNA]</scope>
    <source>
        <strain evidence="2">cv. UVA1</strain>
    </source>
</reference>
<dbReference type="EMBL" id="BKCP01005738">
    <property type="protein sequence ID" value="GER39661.1"/>
    <property type="molecule type" value="Genomic_DNA"/>
</dbReference>
<keyword evidence="2" id="KW-1185">Reference proteome</keyword>
<name>A0A5A7Q6J3_STRAF</name>
<protein>
    <submittedName>
        <fullName evidence="1">Leucyl/phenylalanyl-tRNA--protein transferase</fullName>
    </submittedName>
</protein>
<organism evidence="1 2">
    <name type="scientific">Striga asiatica</name>
    <name type="common">Asiatic witchweed</name>
    <name type="synonym">Buchnera asiatica</name>
    <dbReference type="NCBI Taxonomy" id="4170"/>
    <lineage>
        <taxon>Eukaryota</taxon>
        <taxon>Viridiplantae</taxon>
        <taxon>Streptophyta</taxon>
        <taxon>Embryophyta</taxon>
        <taxon>Tracheophyta</taxon>
        <taxon>Spermatophyta</taxon>
        <taxon>Magnoliopsida</taxon>
        <taxon>eudicotyledons</taxon>
        <taxon>Gunneridae</taxon>
        <taxon>Pentapetalae</taxon>
        <taxon>asterids</taxon>
        <taxon>lamiids</taxon>
        <taxon>Lamiales</taxon>
        <taxon>Orobanchaceae</taxon>
        <taxon>Buchnereae</taxon>
        <taxon>Striga</taxon>
    </lineage>
</organism>
<dbReference type="AlphaFoldDB" id="A0A5A7Q6J3"/>